<protein>
    <recommendedName>
        <fullName evidence="2">DUF4097 domain-containing protein</fullName>
    </recommendedName>
</protein>
<feature type="domain" description="DUF4097" evidence="2">
    <location>
        <begin position="45"/>
        <end position="318"/>
    </location>
</feature>
<proteinExistence type="predicted"/>
<organism evidence="3 4">
    <name type="scientific">Pseudidiomarina piscicola</name>
    <dbReference type="NCBI Taxonomy" id="2614830"/>
    <lineage>
        <taxon>Bacteria</taxon>
        <taxon>Pseudomonadati</taxon>
        <taxon>Pseudomonadota</taxon>
        <taxon>Gammaproteobacteria</taxon>
        <taxon>Alteromonadales</taxon>
        <taxon>Idiomarinaceae</taxon>
        <taxon>Pseudidiomarina</taxon>
    </lineage>
</organism>
<dbReference type="EMBL" id="CADCXY010000008">
    <property type="protein sequence ID" value="CAB0151976.1"/>
    <property type="molecule type" value="Genomic_DNA"/>
</dbReference>
<accession>A0A6S6WPA1</accession>
<evidence type="ECO:0000313" key="3">
    <source>
        <dbReference type="EMBL" id="CAB0151976.1"/>
    </source>
</evidence>
<dbReference type="AlphaFoldDB" id="A0A6S6WPA1"/>
<evidence type="ECO:0000313" key="4">
    <source>
        <dbReference type="Proteomes" id="UP000481517"/>
    </source>
</evidence>
<dbReference type="InterPro" id="IPR025164">
    <property type="entry name" value="Toastrack_DUF4097"/>
</dbReference>
<feature type="chain" id="PRO_5028826633" description="DUF4097 domain-containing protein" evidence="1">
    <location>
        <begin position="27"/>
        <end position="321"/>
    </location>
</feature>
<sequence length="321" mass="33765">MNHAYKQILAMVLLLAIGLLAPQAIAKQQSVEQRMEVPTTIIVSLENMRGEVEIVGTDDNLAKVSGRLDEYATGLTFERDGNNLTIRVDMPKRGNFSGQQGSALRVELPRRAELHVTGVSSDFTVYNFSSQVRVNTVSGDIRAESLEGQLRLSTVSGDVQSRKLAGVIALKSVSGDVVDHASTASSASYTSTSGDVEVSTQAQEVTAESVSGDVEMELGAVMSLQIKSVSGDVSAQLQLLEQGRIEANSVSGNVELAFVGALDATLSADVSGGGTIINKLNDAQARESEWGVGANLETKLGNGAGHIELSTMSGDIIVANK</sequence>
<reference evidence="3 4" key="1">
    <citation type="submission" date="2020-02" db="EMBL/GenBank/DDBJ databases">
        <authorList>
            <person name="Rodrigo-Torres L."/>
            <person name="Arahal R. D."/>
            <person name="Lucena T."/>
        </authorList>
    </citation>
    <scope>NUCLEOTIDE SEQUENCE [LARGE SCALE GENOMIC DNA]</scope>
    <source>
        <strain evidence="3 4">CECT 9734</strain>
    </source>
</reference>
<gene>
    <name evidence="3" type="ORF">PSI9734_02330</name>
</gene>
<evidence type="ECO:0000256" key="1">
    <source>
        <dbReference type="SAM" id="SignalP"/>
    </source>
</evidence>
<dbReference type="Pfam" id="PF13349">
    <property type="entry name" value="DUF4097"/>
    <property type="match status" value="1"/>
</dbReference>
<keyword evidence="4" id="KW-1185">Reference proteome</keyword>
<evidence type="ECO:0000259" key="2">
    <source>
        <dbReference type="Pfam" id="PF13349"/>
    </source>
</evidence>
<keyword evidence="1" id="KW-0732">Signal</keyword>
<name>A0A6S6WPA1_9GAMM</name>
<dbReference type="RefSeq" id="WP_173921279.1">
    <property type="nucleotide sequence ID" value="NZ_CADCXY010000008.1"/>
</dbReference>
<feature type="signal peptide" evidence="1">
    <location>
        <begin position="1"/>
        <end position="26"/>
    </location>
</feature>
<dbReference type="Proteomes" id="UP000481517">
    <property type="component" value="Unassembled WGS sequence"/>
</dbReference>